<reference evidence="1 2" key="1">
    <citation type="submission" date="2022-10" db="EMBL/GenBank/DDBJ databases">
        <title>Identification of biosynthetic pathway for the production of the potent trypsin inhibitor radiosumin.</title>
        <authorList>
            <person name="Fewer D.P."/>
            <person name="Delbaje E."/>
            <person name="Ouyang X."/>
            <person name="Agostino P.D."/>
            <person name="Wahlsten M."/>
            <person name="Jokela J."/>
            <person name="Permi P."/>
            <person name="Haapaniemi E."/>
            <person name="Koistinen H."/>
        </authorList>
    </citation>
    <scope>NUCLEOTIDE SEQUENCE [LARGE SCALE GENOMIC DNA]</scope>
    <source>
        <strain evidence="1 2">NIES-515</strain>
    </source>
</reference>
<organism evidence="1 2">
    <name type="scientific">Plectonema radiosum NIES-515</name>
    <dbReference type="NCBI Taxonomy" id="2986073"/>
    <lineage>
        <taxon>Bacteria</taxon>
        <taxon>Bacillati</taxon>
        <taxon>Cyanobacteriota</taxon>
        <taxon>Cyanophyceae</taxon>
        <taxon>Oscillatoriophycideae</taxon>
        <taxon>Oscillatoriales</taxon>
        <taxon>Microcoleaceae</taxon>
        <taxon>Plectonema</taxon>
    </lineage>
</organism>
<dbReference type="Proteomes" id="UP001526143">
    <property type="component" value="Unassembled WGS sequence"/>
</dbReference>
<protein>
    <submittedName>
        <fullName evidence="1">Uncharacterized protein</fullName>
    </submittedName>
</protein>
<comment type="caution">
    <text evidence="1">The sequence shown here is derived from an EMBL/GenBank/DDBJ whole genome shotgun (WGS) entry which is preliminary data.</text>
</comment>
<name>A0ABT3AWU0_9CYAN</name>
<proteinExistence type="predicted"/>
<accession>A0ABT3AWU0</accession>
<evidence type="ECO:0000313" key="2">
    <source>
        <dbReference type="Proteomes" id="UP001526143"/>
    </source>
</evidence>
<dbReference type="EMBL" id="JAOWRF010000104">
    <property type="protein sequence ID" value="MCV3213180.1"/>
    <property type="molecule type" value="Genomic_DNA"/>
</dbReference>
<evidence type="ECO:0000313" key="1">
    <source>
        <dbReference type="EMBL" id="MCV3213180.1"/>
    </source>
</evidence>
<sequence length="49" mass="5555">MWKCRNVSTCGNAGTSLHVEMPERLYIWKWWNVSTSGNGGTSLHLEMGE</sequence>
<keyword evidence="2" id="KW-1185">Reference proteome</keyword>
<gene>
    <name evidence="1" type="ORF">OGM63_06525</name>
</gene>